<protein>
    <recommendedName>
        <fullName evidence="4">DUF4149 domain-containing protein</fullName>
    </recommendedName>
</protein>
<keyword evidence="1" id="KW-0812">Transmembrane</keyword>
<feature type="transmembrane region" description="Helical" evidence="1">
    <location>
        <begin position="60"/>
        <end position="80"/>
    </location>
</feature>
<keyword evidence="1" id="KW-1133">Transmembrane helix</keyword>
<evidence type="ECO:0000256" key="1">
    <source>
        <dbReference type="SAM" id="Phobius"/>
    </source>
</evidence>
<gene>
    <name evidence="2" type="ORF">GCM10008938_12590</name>
</gene>
<organism evidence="2 3">
    <name type="scientific">Deinococcus roseus</name>
    <dbReference type="NCBI Taxonomy" id="392414"/>
    <lineage>
        <taxon>Bacteria</taxon>
        <taxon>Thermotogati</taxon>
        <taxon>Deinococcota</taxon>
        <taxon>Deinococci</taxon>
        <taxon>Deinococcales</taxon>
        <taxon>Deinococcaceae</taxon>
        <taxon>Deinococcus</taxon>
    </lineage>
</organism>
<name>A0ABQ2CWK1_9DEIO</name>
<dbReference type="RefSeq" id="WP_189001485.1">
    <property type="nucleotide sequence ID" value="NZ_BMOD01000003.1"/>
</dbReference>
<evidence type="ECO:0008006" key="4">
    <source>
        <dbReference type="Google" id="ProtNLM"/>
    </source>
</evidence>
<dbReference type="Proteomes" id="UP000632222">
    <property type="component" value="Unassembled WGS sequence"/>
</dbReference>
<proteinExistence type="predicted"/>
<keyword evidence="3" id="KW-1185">Reference proteome</keyword>
<evidence type="ECO:0000313" key="2">
    <source>
        <dbReference type="EMBL" id="GGJ28001.1"/>
    </source>
</evidence>
<sequence length="143" mass="15883">MKSAPLSSPFHNDPEYPLYLYGSALVHSARIPALLLWLGLNAVVLVRNFGEPALLAGLPILKGLCVLLLVLSALMVASGVRRPILHRRIDQQMKEDMLYTKKNLTLKEFGRSHLSQLLGKVGTFTALHLLIIQLCHGYQKFLG</sequence>
<accession>A0ABQ2CWK1</accession>
<comment type="caution">
    <text evidence="2">The sequence shown here is derived from an EMBL/GenBank/DDBJ whole genome shotgun (WGS) entry which is preliminary data.</text>
</comment>
<keyword evidence="1" id="KW-0472">Membrane</keyword>
<feature type="transmembrane region" description="Helical" evidence="1">
    <location>
        <begin position="18"/>
        <end position="40"/>
    </location>
</feature>
<evidence type="ECO:0000313" key="3">
    <source>
        <dbReference type="Proteomes" id="UP000632222"/>
    </source>
</evidence>
<dbReference type="EMBL" id="BMOD01000003">
    <property type="protein sequence ID" value="GGJ28001.1"/>
    <property type="molecule type" value="Genomic_DNA"/>
</dbReference>
<reference evidence="3" key="1">
    <citation type="journal article" date="2019" name="Int. J. Syst. Evol. Microbiol.">
        <title>The Global Catalogue of Microorganisms (GCM) 10K type strain sequencing project: providing services to taxonomists for standard genome sequencing and annotation.</title>
        <authorList>
            <consortium name="The Broad Institute Genomics Platform"/>
            <consortium name="The Broad Institute Genome Sequencing Center for Infectious Disease"/>
            <person name="Wu L."/>
            <person name="Ma J."/>
        </authorList>
    </citation>
    <scope>NUCLEOTIDE SEQUENCE [LARGE SCALE GENOMIC DNA]</scope>
    <source>
        <strain evidence="3">JCM 14370</strain>
    </source>
</reference>